<dbReference type="KEGG" id="pgis:I6I06_16125"/>
<dbReference type="Proteomes" id="UP000595610">
    <property type="component" value="Chromosome 1"/>
</dbReference>
<dbReference type="AlphaFoldDB" id="A0A7T4T8V3"/>
<proteinExistence type="predicted"/>
<name>A0A7T4T8V3_9BURK</name>
<evidence type="ECO:0000313" key="1">
    <source>
        <dbReference type="EMBL" id="QQC63798.1"/>
    </source>
</evidence>
<reference evidence="1 2" key="1">
    <citation type="submission" date="2020-12" db="EMBL/GenBank/DDBJ databases">
        <title>FDA dAtabase for Regulatory Grade micrObial Sequences (FDA-ARGOS): Supporting development and validation of Infectious Disease Dx tests.</title>
        <authorList>
            <person name="Nelson B."/>
            <person name="Plummer A."/>
            <person name="Tallon L."/>
            <person name="Sadzewicz L."/>
            <person name="Zhao X."/>
            <person name="Boylan J."/>
            <person name="Ott S."/>
            <person name="Bowen H."/>
            <person name="Vavikolanu K."/>
            <person name="Mehta A."/>
            <person name="Aluvathingal J."/>
            <person name="Nadendla S."/>
            <person name="Myers T."/>
            <person name="Yan Y."/>
            <person name="Sichtig H."/>
        </authorList>
    </citation>
    <scope>NUCLEOTIDE SEQUENCE [LARGE SCALE GENOMIC DNA]</scope>
    <source>
        <strain evidence="1 2">FDAARGOS_1049</strain>
    </source>
</reference>
<sequence length="57" mass="6312">MASKKSPDITARPALTDELRARQMRMALRIATLNGNAKLTQVHLLCESLMRSTRSAS</sequence>
<dbReference type="RefSeq" id="WP_157004103.1">
    <property type="nucleotide sequence ID" value="NZ_CP066075.1"/>
</dbReference>
<keyword evidence="2" id="KW-1185">Reference proteome</keyword>
<organism evidence="1 2">
    <name type="scientific">Paraburkholderia ginsengisoli</name>
    <dbReference type="NCBI Taxonomy" id="311231"/>
    <lineage>
        <taxon>Bacteria</taxon>
        <taxon>Pseudomonadati</taxon>
        <taxon>Pseudomonadota</taxon>
        <taxon>Betaproteobacteria</taxon>
        <taxon>Burkholderiales</taxon>
        <taxon>Burkholderiaceae</taxon>
        <taxon>Paraburkholderia</taxon>
    </lineage>
</organism>
<gene>
    <name evidence="1" type="ORF">I6I06_16125</name>
</gene>
<evidence type="ECO:0000313" key="2">
    <source>
        <dbReference type="Proteomes" id="UP000595610"/>
    </source>
</evidence>
<accession>A0A7T4T8V3</accession>
<dbReference type="EMBL" id="CP066075">
    <property type="protein sequence ID" value="QQC63798.1"/>
    <property type="molecule type" value="Genomic_DNA"/>
</dbReference>
<protein>
    <submittedName>
        <fullName evidence="1">Uncharacterized protein</fullName>
    </submittedName>
</protein>